<evidence type="ECO:0000313" key="1">
    <source>
        <dbReference type="EMBL" id="UZJ23640.1"/>
    </source>
</evidence>
<dbReference type="RefSeq" id="WP_265381747.1">
    <property type="nucleotide sequence ID" value="NZ_CP110615.1"/>
</dbReference>
<gene>
    <name evidence="1" type="ORF">RHODO2019_10475</name>
</gene>
<reference evidence="1" key="1">
    <citation type="submission" date="2022-10" db="EMBL/GenBank/DDBJ databases">
        <title>Rhodococcus sp.75.</title>
        <authorList>
            <person name="Sun M."/>
        </authorList>
    </citation>
    <scope>NUCLEOTIDE SEQUENCE</scope>
    <source>
        <strain evidence="1">75</strain>
    </source>
</reference>
<organism evidence="1 2">
    <name type="scientific">Rhodococcus antarcticus</name>
    <dbReference type="NCBI Taxonomy" id="2987751"/>
    <lineage>
        <taxon>Bacteria</taxon>
        <taxon>Bacillati</taxon>
        <taxon>Actinomycetota</taxon>
        <taxon>Actinomycetes</taxon>
        <taxon>Mycobacteriales</taxon>
        <taxon>Nocardiaceae</taxon>
        <taxon>Rhodococcus</taxon>
    </lineage>
</organism>
<proteinExistence type="predicted"/>
<sequence>MTRRLAMGDETLSSPTLILLRDGGEVTHLDGLIGGHDVEEVVDAHRPPTFARSPQ</sequence>
<protein>
    <recommendedName>
        <fullName evidence="3">Thioredoxin</fullName>
    </recommendedName>
</protein>
<dbReference type="Proteomes" id="UP001164965">
    <property type="component" value="Chromosome"/>
</dbReference>
<evidence type="ECO:0008006" key="3">
    <source>
        <dbReference type="Google" id="ProtNLM"/>
    </source>
</evidence>
<keyword evidence="2" id="KW-1185">Reference proteome</keyword>
<name>A0ABY6NW73_9NOCA</name>
<dbReference type="EMBL" id="CP110615">
    <property type="protein sequence ID" value="UZJ23640.1"/>
    <property type="molecule type" value="Genomic_DNA"/>
</dbReference>
<evidence type="ECO:0000313" key="2">
    <source>
        <dbReference type="Proteomes" id="UP001164965"/>
    </source>
</evidence>
<accession>A0ABY6NW73</accession>